<dbReference type="GO" id="GO:0005737">
    <property type="term" value="C:cytoplasm"/>
    <property type="evidence" value="ECO:0007669"/>
    <property type="project" value="UniProtKB-ARBA"/>
</dbReference>
<keyword evidence="4" id="KW-0479">Metal-binding</keyword>
<protein>
    <recommendedName>
        <fullName evidence="12">Phosphofructokinase domain-containing protein</fullName>
    </recommendedName>
</protein>
<evidence type="ECO:0000313" key="14">
    <source>
        <dbReference type="Proteomes" id="UP000355283"/>
    </source>
</evidence>
<organism evidence="13 14">
    <name type="scientific">Nannochloropsis salina CCMP1776</name>
    <dbReference type="NCBI Taxonomy" id="1027361"/>
    <lineage>
        <taxon>Eukaryota</taxon>
        <taxon>Sar</taxon>
        <taxon>Stramenopiles</taxon>
        <taxon>Ochrophyta</taxon>
        <taxon>Eustigmatophyceae</taxon>
        <taxon>Eustigmatales</taxon>
        <taxon>Monodopsidaceae</taxon>
        <taxon>Microchloropsis</taxon>
        <taxon>Microchloropsis salina</taxon>
    </lineage>
</organism>
<comment type="caution">
    <text evidence="13">The sequence shown here is derived from an EMBL/GenBank/DDBJ whole genome shotgun (WGS) entry which is preliminary data.</text>
</comment>
<keyword evidence="11" id="KW-1133">Transmembrane helix</keyword>
<evidence type="ECO:0000256" key="7">
    <source>
        <dbReference type="ARBA" id="ARBA00022840"/>
    </source>
</evidence>
<dbReference type="GO" id="GO:0046872">
    <property type="term" value="F:metal ion binding"/>
    <property type="evidence" value="ECO:0007669"/>
    <property type="project" value="UniProtKB-KW"/>
</dbReference>
<evidence type="ECO:0000256" key="3">
    <source>
        <dbReference type="ARBA" id="ARBA00022679"/>
    </source>
</evidence>
<dbReference type="NCBIfam" id="NF005301">
    <property type="entry name" value="PRK06830.1"/>
    <property type="match status" value="1"/>
</dbReference>
<dbReference type="InterPro" id="IPR022953">
    <property type="entry name" value="ATP_PFK"/>
</dbReference>
<dbReference type="UniPathway" id="UPA00109">
    <property type="reaction ID" value="UER00182"/>
</dbReference>
<keyword evidence="5" id="KW-0547">Nucleotide-binding</keyword>
<dbReference type="GO" id="GO:0003872">
    <property type="term" value="F:6-phosphofructokinase activity"/>
    <property type="evidence" value="ECO:0007669"/>
    <property type="project" value="UniProtKB-EC"/>
</dbReference>
<dbReference type="GO" id="GO:0006002">
    <property type="term" value="P:fructose 6-phosphate metabolic process"/>
    <property type="evidence" value="ECO:0007669"/>
    <property type="project" value="InterPro"/>
</dbReference>
<reference evidence="13 14" key="1">
    <citation type="submission" date="2019-01" db="EMBL/GenBank/DDBJ databases">
        <title>Nuclear Genome Assembly of the Microalgal Biofuel strain Nannochloropsis salina CCMP1776.</title>
        <authorList>
            <person name="Hovde B."/>
        </authorList>
    </citation>
    <scope>NUCLEOTIDE SEQUENCE [LARGE SCALE GENOMIC DNA]</scope>
    <source>
        <strain evidence="13 14">CCMP1776</strain>
    </source>
</reference>
<evidence type="ECO:0000256" key="11">
    <source>
        <dbReference type="SAM" id="Phobius"/>
    </source>
</evidence>
<dbReference type="Gene3D" id="3.40.50.450">
    <property type="match status" value="1"/>
</dbReference>
<comment type="catalytic activity">
    <reaction evidence="10">
        <text>beta-D-fructose 6-phosphate + ATP = beta-D-fructose 1,6-bisphosphate + ADP + H(+)</text>
        <dbReference type="Rhea" id="RHEA:16109"/>
        <dbReference type="ChEBI" id="CHEBI:15378"/>
        <dbReference type="ChEBI" id="CHEBI:30616"/>
        <dbReference type="ChEBI" id="CHEBI:32966"/>
        <dbReference type="ChEBI" id="CHEBI:57634"/>
        <dbReference type="ChEBI" id="CHEBI:456216"/>
        <dbReference type="EC" id="2.7.1.11"/>
    </reaction>
</comment>
<dbReference type="PRINTS" id="PR00476">
    <property type="entry name" value="PHFRCTKINASE"/>
</dbReference>
<evidence type="ECO:0000256" key="10">
    <source>
        <dbReference type="ARBA" id="ARBA00048070"/>
    </source>
</evidence>
<sequence length="541" mass="58180">METHPPIAASLFFISAATATTLALYSRKHKKVAFFRGTDMLHPPPASSEEGGQAPSGAKVIKYKSVKDSKLSSQLSIKDLECAHIHQANLLEIPNLGKTFKGAHVQNLSQMSGTTSGESIAYNKLLGHQDGIIADIVRREGLPPETKVYVRAGPRKELHFEPEKVRAAIVTCGGLCPGLNNVIRELVNSLFHLYRAQSGVYGIRGGFSGFHDAHRLPIMLTPELVDQIHHEGGTILGSSRGGFDIDKIIHFLEEKQICQLYIIGGDGTHRGANKIGEECLKRGLNIAVVGIPKTIDNDVDLIDRSFGFQTSVEAAQAAIRSAKTEAICNLPNGIGVVKLMGRSAGFIAVHATLASGDVDLCLIPEVPIVLEGERGCLPHLAQRVQQKGHAVVVVAEGAGEELLGQSAEKDASGNKKLPAIGQFLKEKIGVYFKSQGQPSTVKYIDPSYMVRSVPANAADSIYCSLLAQNAVHGAMAGFTQFTVGLCNNRLVYLPIPLVVATSPRVMDPVGRTWERVLSVTRQPNTAIQLGKDKITSAKTFL</sequence>
<dbReference type="OrthoDB" id="537915at2759"/>
<evidence type="ECO:0000256" key="5">
    <source>
        <dbReference type="ARBA" id="ARBA00022741"/>
    </source>
</evidence>
<name>A0A4D9D680_9STRA</name>
<evidence type="ECO:0000256" key="2">
    <source>
        <dbReference type="ARBA" id="ARBA00002659"/>
    </source>
</evidence>
<dbReference type="GO" id="GO:0005524">
    <property type="term" value="F:ATP binding"/>
    <property type="evidence" value="ECO:0007669"/>
    <property type="project" value="UniProtKB-KW"/>
</dbReference>
<feature type="domain" description="Phosphofructokinase" evidence="12">
    <location>
        <begin position="166"/>
        <end position="472"/>
    </location>
</feature>
<evidence type="ECO:0000259" key="12">
    <source>
        <dbReference type="Pfam" id="PF00365"/>
    </source>
</evidence>
<keyword evidence="3" id="KW-0808">Transferase</keyword>
<keyword evidence="7" id="KW-0067">ATP-binding</keyword>
<gene>
    <name evidence="13" type="ORF">NSK_002707</name>
</gene>
<keyword evidence="14" id="KW-1185">Reference proteome</keyword>
<dbReference type="InterPro" id="IPR035966">
    <property type="entry name" value="PKF_sf"/>
</dbReference>
<keyword evidence="8" id="KW-0460">Magnesium</keyword>
<evidence type="ECO:0000313" key="13">
    <source>
        <dbReference type="EMBL" id="TFJ85887.1"/>
    </source>
</evidence>
<keyword evidence="6" id="KW-0418">Kinase</keyword>
<feature type="transmembrane region" description="Helical" evidence="11">
    <location>
        <begin position="6"/>
        <end position="26"/>
    </location>
</feature>
<dbReference type="PANTHER" id="PTHR45770">
    <property type="entry name" value="ATP-DEPENDENT 6-PHOSPHOFRUCTOKINASE 1"/>
    <property type="match status" value="1"/>
</dbReference>
<dbReference type="InterPro" id="IPR000023">
    <property type="entry name" value="Phosphofructokinase_dom"/>
</dbReference>
<dbReference type="Proteomes" id="UP000355283">
    <property type="component" value="Unassembled WGS sequence"/>
</dbReference>
<keyword evidence="9" id="KW-0324">Glycolysis</keyword>
<comment type="function">
    <text evidence="2">Catalyzes the phosphorylation of D-fructose 6-phosphate to fructose 1,6-bisphosphate by ATP, the first committing step of glycolysis.</text>
</comment>
<comment type="cofactor">
    <cofactor evidence="1">
        <name>Mg(2+)</name>
        <dbReference type="ChEBI" id="CHEBI:18420"/>
    </cofactor>
</comment>
<keyword evidence="11" id="KW-0472">Membrane</keyword>
<dbReference type="Pfam" id="PF00365">
    <property type="entry name" value="PFK"/>
    <property type="match status" value="1"/>
</dbReference>
<keyword evidence="11" id="KW-0812">Transmembrane</keyword>
<evidence type="ECO:0000256" key="9">
    <source>
        <dbReference type="ARBA" id="ARBA00023152"/>
    </source>
</evidence>
<evidence type="ECO:0000256" key="8">
    <source>
        <dbReference type="ARBA" id="ARBA00022842"/>
    </source>
</evidence>
<evidence type="ECO:0000256" key="4">
    <source>
        <dbReference type="ARBA" id="ARBA00022723"/>
    </source>
</evidence>
<dbReference type="AlphaFoldDB" id="A0A4D9D680"/>
<dbReference type="EMBL" id="SDOX01000010">
    <property type="protein sequence ID" value="TFJ85887.1"/>
    <property type="molecule type" value="Genomic_DNA"/>
</dbReference>
<evidence type="ECO:0000256" key="6">
    <source>
        <dbReference type="ARBA" id="ARBA00022777"/>
    </source>
</evidence>
<dbReference type="InterPro" id="IPR050929">
    <property type="entry name" value="PFKA"/>
</dbReference>
<dbReference type="SUPFAM" id="SSF53784">
    <property type="entry name" value="Phosphofructokinase"/>
    <property type="match status" value="1"/>
</dbReference>
<evidence type="ECO:0000256" key="1">
    <source>
        <dbReference type="ARBA" id="ARBA00001946"/>
    </source>
</evidence>
<dbReference type="FunFam" id="3.40.50.450:FF:000002">
    <property type="entry name" value="ATP-dependent 6-phosphofructokinase"/>
    <property type="match status" value="1"/>
</dbReference>
<proteinExistence type="predicted"/>
<accession>A0A4D9D680</accession>